<dbReference type="InterPro" id="IPR004358">
    <property type="entry name" value="Sig_transdc_His_kin-like_C"/>
</dbReference>
<dbReference type="InterPro" id="IPR036097">
    <property type="entry name" value="HisK_dim/P_sf"/>
</dbReference>
<evidence type="ECO:0000256" key="5">
    <source>
        <dbReference type="ARBA" id="ARBA00022475"/>
    </source>
</evidence>
<accession>A0A6N0HWR8</accession>
<dbReference type="InterPro" id="IPR005467">
    <property type="entry name" value="His_kinase_dom"/>
</dbReference>
<feature type="domain" description="Histidine kinase" evidence="14">
    <location>
        <begin position="399"/>
        <end position="619"/>
    </location>
</feature>
<dbReference type="Pfam" id="PF00512">
    <property type="entry name" value="HisKA"/>
    <property type="match status" value="1"/>
</dbReference>
<evidence type="ECO:0000256" key="6">
    <source>
        <dbReference type="ARBA" id="ARBA00022553"/>
    </source>
</evidence>
<dbReference type="InterPro" id="IPR021796">
    <property type="entry name" value="Tll0287-like_dom"/>
</dbReference>
<dbReference type="CDD" id="cd00130">
    <property type="entry name" value="PAS"/>
    <property type="match status" value="1"/>
</dbReference>
<evidence type="ECO:0000256" key="13">
    <source>
        <dbReference type="SAM" id="Phobius"/>
    </source>
</evidence>
<keyword evidence="5" id="KW-1003">Cell membrane</keyword>
<name>A0A6N0HWR8_9GAMM</name>
<dbReference type="Gene3D" id="1.10.287.130">
    <property type="match status" value="1"/>
</dbReference>
<dbReference type="FunFam" id="1.10.287.130:FF:000001">
    <property type="entry name" value="Two-component sensor histidine kinase"/>
    <property type="match status" value="1"/>
</dbReference>
<dbReference type="Proteomes" id="UP000509658">
    <property type="component" value="Chromosome"/>
</dbReference>
<evidence type="ECO:0000259" key="15">
    <source>
        <dbReference type="PROSITE" id="PS50112"/>
    </source>
</evidence>
<evidence type="ECO:0000259" key="16">
    <source>
        <dbReference type="PROSITE" id="PS50113"/>
    </source>
</evidence>
<dbReference type="InterPro" id="IPR035965">
    <property type="entry name" value="PAS-like_dom_sf"/>
</dbReference>
<protein>
    <recommendedName>
        <fullName evidence="4">histidine kinase</fullName>
        <ecNumber evidence="4">2.7.13.3</ecNumber>
    </recommendedName>
</protein>
<dbReference type="Pfam" id="PF11845">
    <property type="entry name" value="Tll0287-like"/>
    <property type="match status" value="1"/>
</dbReference>
<dbReference type="Gene3D" id="3.30.565.10">
    <property type="entry name" value="Histidine kinase-like ATPase, C-terminal domain"/>
    <property type="match status" value="1"/>
</dbReference>
<dbReference type="GO" id="GO:0000155">
    <property type="term" value="F:phosphorelay sensor kinase activity"/>
    <property type="evidence" value="ECO:0007669"/>
    <property type="project" value="InterPro"/>
</dbReference>
<keyword evidence="6" id="KW-0597">Phosphoprotein</keyword>
<dbReference type="GO" id="GO:0045121">
    <property type="term" value="C:membrane raft"/>
    <property type="evidence" value="ECO:0007669"/>
    <property type="project" value="UniProtKB-SubCell"/>
</dbReference>
<dbReference type="NCBIfam" id="TIGR00229">
    <property type="entry name" value="sensory_box"/>
    <property type="match status" value="1"/>
</dbReference>
<evidence type="ECO:0000256" key="7">
    <source>
        <dbReference type="ARBA" id="ARBA00022679"/>
    </source>
</evidence>
<dbReference type="AlphaFoldDB" id="A0A6N0HWR8"/>
<dbReference type="CDD" id="cd00082">
    <property type="entry name" value="HisKA"/>
    <property type="match status" value="1"/>
</dbReference>
<dbReference type="RefSeq" id="WP_172840387.1">
    <property type="nucleotide sequence ID" value="NZ_CP054491.1"/>
</dbReference>
<keyword evidence="13" id="KW-1133">Transmembrane helix</keyword>
<dbReference type="InterPro" id="IPR003661">
    <property type="entry name" value="HisK_dim/P_dom"/>
</dbReference>
<proteinExistence type="predicted"/>
<dbReference type="SMART" id="SM00387">
    <property type="entry name" value="HATPase_c"/>
    <property type="match status" value="1"/>
</dbReference>
<dbReference type="InterPro" id="IPR000014">
    <property type="entry name" value="PAS"/>
</dbReference>
<dbReference type="FunFam" id="3.30.565.10:FF:000023">
    <property type="entry name" value="PAS domain-containing sensor histidine kinase"/>
    <property type="match status" value="1"/>
</dbReference>
<keyword evidence="7" id="KW-0808">Transferase</keyword>
<keyword evidence="11" id="KW-0902">Two-component regulatory system</keyword>
<dbReference type="Pfam" id="PF02518">
    <property type="entry name" value="HATPase_c"/>
    <property type="match status" value="1"/>
</dbReference>
<organism evidence="17 18">
    <name type="scientific">Candidatus Reidiella endopervernicosa</name>
    <dbReference type="NCBI Taxonomy" id="2738883"/>
    <lineage>
        <taxon>Bacteria</taxon>
        <taxon>Pseudomonadati</taxon>
        <taxon>Pseudomonadota</taxon>
        <taxon>Gammaproteobacteria</taxon>
        <taxon>Candidatus Reidiella</taxon>
    </lineage>
</organism>
<evidence type="ECO:0000256" key="1">
    <source>
        <dbReference type="ARBA" id="ARBA00000085"/>
    </source>
</evidence>
<dbReference type="SMART" id="SM00388">
    <property type="entry name" value="HisKA"/>
    <property type="match status" value="1"/>
</dbReference>
<dbReference type="EC" id="2.7.13.3" evidence="4"/>
<keyword evidence="8" id="KW-0547">Nucleotide-binding</keyword>
<keyword evidence="10" id="KW-0067">ATP-binding</keyword>
<feature type="transmembrane region" description="Helical" evidence="13">
    <location>
        <begin position="210"/>
        <end position="230"/>
    </location>
</feature>
<dbReference type="Gene3D" id="3.30.450.20">
    <property type="entry name" value="PAS domain"/>
    <property type="match status" value="1"/>
</dbReference>
<dbReference type="PANTHER" id="PTHR43711:SF1">
    <property type="entry name" value="HISTIDINE KINASE 1"/>
    <property type="match status" value="1"/>
</dbReference>
<dbReference type="Pfam" id="PF00989">
    <property type="entry name" value="PAS"/>
    <property type="match status" value="1"/>
</dbReference>
<evidence type="ECO:0000256" key="12">
    <source>
        <dbReference type="ARBA" id="ARBA00023136"/>
    </source>
</evidence>
<keyword evidence="9" id="KW-0418">Kinase</keyword>
<reference evidence="17 18" key="1">
    <citation type="submission" date="2020-05" db="EMBL/GenBank/DDBJ databases">
        <title>Horizontal transmission and recombination maintain forever young bacterial symbiont genomes.</title>
        <authorList>
            <person name="Russell S.L."/>
            <person name="Pepper-Tunick E."/>
            <person name="Svedberg J."/>
            <person name="Byrne A."/>
            <person name="Ruelas Castillo J."/>
            <person name="Vollmers C."/>
            <person name="Beinart R.A."/>
            <person name="Corbett-Detig R."/>
        </authorList>
    </citation>
    <scope>NUCLEOTIDE SEQUENCE [LARGE SCALE GENOMIC DNA]</scope>
    <source>
        <strain evidence="17">Santa_Monica_outfall</strain>
    </source>
</reference>
<evidence type="ECO:0000256" key="3">
    <source>
        <dbReference type="ARBA" id="ARBA00004314"/>
    </source>
</evidence>
<sequence length="622" mass="69141">MTNLRIIFPLLLLLTVVVTAMVMHVSQLQSNLINSTALKTAELYSVALTQFRSLYSSEVVSKASASGLDVTHDYVDRDNAIPLPATLGMKLGEEIGKHATGARAQLYSPYPFPWRSESRVQRAFEKDAWAFLSVNTDQSFSRFESTGETTLLRYATADVMQQACVDCHNTYPDTPKDDWQVGDVRGVLVISLPIDDIIAQTEESLRYTTFAYAAIGLGIVLVIAFVIVRLRNQSKVLQQRVEERTARIEKEIGERKQAMNSLIESEEHNRLLLDSAGDGIYGLDLNGNTTFINPAACKMLGYKVDELLGKPIHEIVHHNHPDGSDYPSEECPMYAAFTDGEVHRVEDEVLWRKDGSSFPIEYTSTPVYKNGALVGAVVTFNDSSERKKMERMKNEFISTVSHELRTPLTSIKGSLGLIANGQFDEDPKTARKMLRIAYENSERLTLLINDLLDINKIENSDTLFEMKPLNLRTLLVDAIYANQGFSDKYNVKLSWQPSDEDQLTISADKNRLIQVLSNLCSNAIKFSPEDGEVVISTSHDDKTVRISITDNGPGIAADYQQSIFEKFVQADSSDTRNTGGTGLGLAITKEIIERHGGTIGLESTPGEGASFYFDLPLTDKSH</sequence>
<dbReference type="SUPFAM" id="SSF55874">
    <property type="entry name" value="ATPase domain of HSP90 chaperone/DNA topoisomerase II/histidine kinase"/>
    <property type="match status" value="1"/>
</dbReference>
<evidence type="ECO:0000313" key="18">
    <source>
        <dbReference type="Proteomes" id="UP000509658"/>
    </source>
</evidence>
<evidence type="ECO:0000256" key="11">
    <source>
        <dbReference type="ARBA" id="ARBA00023012"/>
    </source>
</evidence>
<feature type="domain" description="PAC" evidence="16">
    <location>
        <begin position="343"/>
        <end position="395"/>
    </location>
</feature>
<dbReference type="PANTHER" id="PTHR43711">
    <property type="entry name" value="TWO-COMPONENT HISTIDINE KINASE"/>
    <property type="match status" value="1"/>
</dbReference>
<gene>
    <name evidence="17" type="ORF">HUE57_11275</name>
</gene>
<comment type="subcellular location">
    <subcellularLocation>
        <location evidence="2">Cell membrane</location>
    </subcellularLocation>
    <subcellularLocation>
        <location evidence="3">Membrane raft</location>
        <topology evidence="3">Multi-pass membrane protein</topology>
    </subcellularLocation>
</comment>
<keyword evidence="13" id="KW-0812">Transmembrane</keyword>
<evidence type="ECO:0000256" key="10">
    <source>
        <dbReference type="ARBA" id="ARBA00022840"/>
    </source>
</evidence>
<evidence type="ECO:0000256" key="4">
    <source>
        <dbReference type="ARBA" id="ARBA00012438"/>
    </source>
</evidence>
<dbReference type="InterPro" id="IPR000700">
    <property type="entry name" value="PAS-assoc_C"/>
</dbReference>
<dbReference type="PROSITE" id="PS50113">
    <property type="entry name" value="PAC"/>
    <property type="match status" value="1"/>
</dbReference>
<evidence type="ECO:0000256" key="9">
    <source>
        <dbReference type="ARBA" id="ARBA00022777"/>
    </source>
</evidence>
<dbReference type="InterPro" id="IPR003594">
    <property type="entry name" value="HATPase_dom"/>
</dbReference>
<evidence type="ECO:0000256" key="2">
    <source>
        <dbReference type="ARBA" id="ARBA00004236"/>
    </source>
</evidence>
<comment type="catalytic activity">
    <reaction evidence="1">
        <text>ATP + protein L-histidine = ADP + protein N-phospho-L-histidine.</text>
        <dbReference type="EC" id="2.7.13.3"/>
    </reaction>
</comment>
<dbReference type="InterPro" id="IPR013767">
    <property type="entry name" value="PAS_fold"/>
</dbReference>
<dbReference type="PROSITE" id="PS50112">
    <property type="entry name" value="PAS"/>
    <property type="match status" value="1"/>
</dbReference>
<dbReference type="GO" id="GO:0005524">
    <property type="term" value="F:ATP binding"/>
    <property type="evidence" value="ECO:0007669"/>
    <property type="project" value="UniProtKB-KW"/>
</dbReference>
<dbReference type="CDD" id="cd16922">
    <property type="entry name" value="HATPase_EvgS-ArcB-TorS-like"/>
    <property type="match status" value="1"/>
</dbReference>
<dbReference type="PRINTS" id="PR00344">
    <property type="entry name" value="BCTRLSENSOR"/>
</dbReference>
<dbReference type="EMBL" id="CP054491">
    <property type="protein sequence ID" value="QKQ26800.1"/>
    <property type="molecule type" value="Genomic_DNA"/>
</dbReference>
<dbReference type="GO" id="GO:0005886">
    <property type="term" value="C:plasma membrane"/>
    <property type="evidence" value="ECO:0007669"/>
    <property type="project" value="UniProtKB-SubCell"/>
</dbReference>
<dbReference type="PROSITE" id="PS50109">
    <property type="entry name" value="HIS_KIN"/>
    <property type="match status" value="1"/>
</dbReference>
<dbReference type="SUPFAM" id="SSF55785">
    <property type="entry name" value="PYP-like sensor domain (PAS domain)"/>
    <property type="match status" value="1"/>
</dbReference>
<feature type="domain" description="PAS" evidence="15">
    <location>
        <begin position="265"/>
        <end position="322"/>
    </location>
</feature>
<dbReference type="InterPro" id="IPR036890">
    <property type="entry name" value="HATPase_C_sf"/>
</dbReference>
<dbReference type="SMART" id="SM00091">
    <property type="entry name" value="PAS"/>
    <property type="match status" value="1"/>
</dbReference>
<dbReference type="SUPFAM" id="SSF47384">
    <property type="entry name" value="Homodimeric domain of signal transducing histidine kinase"/>
    <property type="match status" value="1"/>
</dbReference>
<dbReference type="KEGG" id="rev:HUE57_11275"/>
<evidence type="ECO:0000259" key="14">
    <source>
        <dbReference type="PROSITE" id="PS50109"/>
    </source>
</evidence>
<keyword evidence="12 13" id="KW-0472">Membrane</keyword>
<evidence type="ECO:0000313" key="17">
    <source>
        <dbReference type="EMBL" id="QKQ26800.1"/>
    </source>
</evidence>
<dbReference type="GO" id="GO:0006355">
    <property type="term" value="P:regulation of DNA-templated transcription"/>
    <property type="evidence" value="ECO:0007669"/>
    <property type="project" value="InterPro"/>
</dbReference>
<dbReference type="InterPro" id="IPR050736">
    <property type="entry name" value="Sensor_HK_Regulatory"/>
</dbReference>
<evidence type="ECO:0000256" key="8">
    <source>
        <dbReference type="ARBA" id="ARBA00022741"/>
    </source>
</evidence>
<keyword evidence="18" id="KW-1185">Reference proteome</keyword>